<dbReference type="OrthoDB" id="3733464at2"/>
<dbReference type="EMBL" id="CP045529">
    <property type="protein sequence ID" value="QFU97980.1"/>
    <property type="molecule type" value="Genomic_DNA"/>
</dbReference>
<dbReference type="AlphaFoldDB" id="A0A5P9QA26"/>
<evidence type="ECO:0000313" key="1">
    <source>
        <dbReference type="EMBL" id="QFU97980.1"/>
    </source>
</evidence>
<organism evidence="1 2">
    <name type="scientific">Luteimicrobium xylanilyticum</name>
    <dbReference type="NCBI Taxonomy" id="1133546"/>
    <lineage>
        <taxon>Bacteria</taxon>
        <taxon>Bacillati</taxon>
        <taxon>Actinomycetota</taxon>
        <taxon>Actinomycetes</taxon>
        <taxon>Micrococcales</taxon>
        <taxon>Luteimicrobium</taxon>
    </lineage>
</organism>
<dbReference type="PIRSF" id="PIRSF028754">
    <property type="entry name" value="UCP028754"/>
    <property type="match status" value="1"/>
</dbReference>
<protein>
    <recommendedName>
        <fullName evidence="3">PAC2 family protein</fullName>
    </recommendedName>
</protein>
<proteinExistence type="predicted"/>
<dbReference type="InterPro" id="IPR008492">
    <property type="entry name" value="Rv2714-like"/>
</dbReference>
<dbReference type="InterPro" id="IPR019151">
    <property type="entry name" value="Proteasome_assmbl_chaperone_2"/>
</dbReference>
<dbReference type="Proteomes" id="UP000326702">
    <property type="component" value="Chromosome"/>
</dbReference>
<keyword evidence="2" id="KW-1185">Reference proteome</keyword>
<dbReference type="Gene3D" id="3.40.50.10900">
    <property type="entry name" value="PAC-like subunit"/>
    <property type="match status" value="1"/>
</dbReference>
<dbReference type="RefSeq" id="WP_153022129.1">
    <property type="nucleotide sequence ID" value="NZ_BAABIH010000035.1"/>
</dbReference>
<gene>
    <name evidence="1" type="ORF">KDY119_01486</name>
</gene>
<dbReference type="SUPFAM" id="SSF159659">
    <property type="entry name" value="Cgl1923-like"/>
    <property type="match status" value="1"/>
</dbReference>
<dbReference type="InterPro" id="IPR038389">
    <property type="entry name" value="PSMG2_sf"/>
</dbReference>
<reference evidence="1 2" key="1">
    <citation type="submission" date="2019-10" db="EMBL/GenBank/DDBJ databases">
        <title>Genome sequence of Luteimicrobium xylanilyticum HY-24.</title>
        <authorList>
            <person name="Kim D.Y."/>
            <person name="Park H.-Y."/>
        </authorList>
    </citation>
    <scope>NUCLEOTIDE SEQUENCE [LARGE SCALE GENOMIC DNA]</scope>
    <source>
        <strain evidence="1 2">HY-24</strain>
    </source>
</reference>
<dbReference type="Gene3D" id="1.10.287.100">
    <property type="match status" value="1"/>
</dbReference>
<accession>A0A5P9QA26</accession>
<sequence>MLDPRGIYEIDEQAVAELLGAPGERGTGPVLVHVLHGFIDAGGVGEVVREHLLERSEPRRLVTFDVDQLLDYRSKRASMTFESSRWTAYDEPTLAIDHLRDAEGTGYLLLHGPEPDLQWERFVAAVQDVVRQLGVSLVATVHGVPMAVPHTRPSTLTVHATRGELVGSHPSWFGKAEVPASAAALLEYRLGQAGHDAVGYAVHVPHYAAQTAYPPAALHALRMLQGATGLELASEDLEPAAREAAEEVARQVGESDELRALVRGLEQQYDAFARSLGATSLLADDAPLPTADELGAEFERFLAQRSDD</sequence>
<evidence type="ECO:0000313" key="2">
    <source>
        <dbReference type="Proteomes" id="UP000326702"/>
    </source>
</evidence>
<evidence type="ECO:0008006" key="3">
    <source>
        <dbReference type="Google" id="ProtNLM"/>
    </source>
</evidence>
<name>A0A5P9QA26_9MICO</name>
<dbReference type="KEGG" id="lxl:KDY119_01486"/>
<dbReference type="Pfam" id="PF09754">
    <property type="entry name" value="PAC2"/>
    <property type="match status" value="1"/>
</dbReference>